<gene>
    <name evidence="1" type="ORF">VNO77_26889</name>
</gene>
<protein>
    <submittedName>
        <fullName evidence="1">Uncharacterized protein</fullName>
    </submittedName>
</protein>
<dbReference type="AlphaFoldDB" id="A0AAN9Q5Z9"/>
<reference evidence="1 2" key="1">
    <citation type="submission" date="2024-01" db="EMBL/GenBank/DDBJ databases">
        <title>The genomes of 5 underutilized Papilionoideae crops provide insights into root nodulation and disease resistanc.</title>
        <authorList>
            <person name="Jiang F."/>
        </authorList>
    </citation>
    <scope>NUCLEOTIDE SEQUENCE [LARGE SCALE GENOMIC DNA]</scope>
    <source>
        <strain evidence="1">LVBAO_FW01</strain>
        <tissue evidence="1">Leaves</tissue>
    </source>
</reference>
<sequence length="99" mass="11141">MGLIVMMERKSKVPCMGFEDRSWSMQESAPTTRLSAHLRLWHSNLSLRPLALDLTFSHIRVDESLQGSLGFPLQPDSLSGMVASFITPCAGHEIERWRG</sequence>
<name>A0AAN9Q5Z9_CANGL</name>
<dbReference type="EMBL" id="JAYMYQ010000006">
    <property type="protein sequence ID" value="KAK7323417.1"/>
    <property type="molecule type" value="Genomic_DNA"/>
</dbReference>
<proteinExistence type="predicted"/>
<evidence type="ECO:0000313" key="1">
    <source>
        <dbReference type="EMBL" id="KAK7323417.1"/>
    </source>
</evidence>
<keyword evidence="2" id="KW-1185">Reference proteome</keyword>
<comment type="caution">
    <text evidence="1">The sequence shown here is derived from an EMBL/GenBank/DDBJ whole genome shotgun (WGS) entry which is preliminary data.</text>
</comment>
<accession>A0AAN9Q5Z9</accession>
<evidence type="ECO:0000313" key="2">
    <source>
        <dbReference type="Proteomes" id="UP001367508"/>
    </source>
</evidence>
<dbReference type="Proteomes" id="UP001367508">
    <property type="component" value="Unassembled WGS sequence"/>
</dbReference>
<organism evidence="1 2">
    <name type="scientific">Canavalia gladiata</name>
    <name type="common">Sword bean</name>
    <name type="synonym">Dolichos gladiatus</name>
    <dbReference type="NCBI Taxonomy" id="3824"/>
    <lineage>
        <taxon>Eukaryota</taxon>
        <taxon>Viridiplantae</taxon>
        <taxon>Streptophyta</taxon>
        <taxon>Embryophyta</taxon>
        <taxon>Tracheophyta</taxon>
        <taxon>Spermatophyta</taxon>
        <taxon>Magnoliopsida</taxon>
        <taxon>eudicotyledons</taxon>
        <taxon>Gunneridae</taxon>
        <taxon>Pentapetalae</taxon>
        <taxon>rosids</taxon>
        <taxon>fabids</taxon>
        <taxon>Fabales</taxon>
        <taxon>Fabaceae</taxon>
        <taxon>Papilionoideae</taxon>
        <taxon>50 kb inversion clade</taxon>
        <taxon>NPAAA clade</taxon>
        <taxon>indigoferoid/millettioid clade</taxon>
        <taxon>Phaseoleae</taxon>
        <taxon>Canavalia</taxon>
    </lineage>
</organism>